<keyword evidence="1" id="KW-0808">Transferase</keyword>
<accession>A0AC61S9M3</accession>
<evidence type="ECO:0000313" key="2">
    <source>
        <dbReference type="Proteomes" id="UP000315423"/>
    </source>
</evidence>
<dbReference type="EMBL" id="QYBA01000235">
    <property type="protein sequence ID" value="TKY91243.1"/>
    <property type="molecule type" value="Genomic_DNA"/>
</dbReference>
<gene>
    <name evidence="1" type="ORF">C5S46_06935</name>
</gene>
<reference evidence="1" key="1">
    <citation type="submission" date="2018-09" db="EMBL/GenBank/DDBJ databases">
        <title>A genomic encyclopedia of anaerobic methanotrophic archaea.</title>
        <authorList>
            <person name="Skennerton C.T."/>
            <person name="Chadwick G.L."/>
            <person name="Laso-Perez R."/>
            <person name="Leu A.O."/>
            <person name="Speth D.R."/>
            <person name="Yu H."/>
            <person name="Morgan-Lang C."/>
            <person name="Hatzenpichler R."/>
            <person name="Goudeau D."/>
            <person name="Malmstrom R."/>
            <person name="Woyke T."/>
            <person name="Hallam S."/>
            <person name="Tyson G.W."/>
            <person name="Wegener G."/>
            <person name="Boetius A."/>
            <person name="Orphan V.J."/>
        </authorList>
    </citation>
    <scope>NUCLEOTIDE SEQUENCE</scope>
    <source>
        <strain evidence="1">CONS3730D10UFb2</strain>
    </source>
</reference>
<evidence type="ECO:0000313" key="1">
    <source>
        <dbReference type="EMBL" id="TKY91243.1"/>
    </source>
</evidence>
<protein>
    <submittedName>
        <fullName evidence="1">Phosphopantetheine adenylyltransferase</fullName>
    </submittedName>
</protein>
<keyword evidence="1" id="KW-0548">Nucleotidyltransferase</keyword>
<sequence>MSRVAVGGTFFPIHDGHHALLARAYQLSKGGILLIGITSDAMARKKYHEIDDYSKRAGNIIKFMLKEFDTRPTVVILEDPFGPTITEDFDYLIVSPETESIGSMINQQRIRLGRTPIKIERVAYVLAWDGKPISSTRILNNEIDIHGNPLSHR</sequence>
<comment type="caution">
    <text evidence="1">The sequence shown here is derived from an EMBL/GenBank/DDBJ whole genome shotgun (WGS) entry which is preliminary data.</text>
</comment>
<proteinExistence type="predicted"/>
<organism evidence="1 2">
    <name type="scientific">Candidatus Methanomarinus sp</name>
    <dbReference type="NCBI Taxonomy" id="3386244"/>
    <lineage>
        <taxon>Archaea</taxon>
        <taxon>Methanobacteriati</taxon>
        <taxon>Methanobacteriota</taxon>
        <taxon>Stenosarchaea group</taxon>
        <taxon>Methanomicrobia</taxon>
        <taxon>Methanosarcinales</taxon>
        <taxon>ANME-2 cluster</taxon>
        <taxon>Candidatus Methanocomedenaceae</taxon>
        <taxon>Candidatus Methanomarinus</taxon>
    </lineage>
</organism>
<dbReference type="Proteomes" id="UP000315423">
    <property type="component" value="Unassembled WGS sequence"/>
</dbReference>
<name>A0AC61S9M3_9EURY</name>